<feature type="domain" description="RNA polymerase sigma-70 region 4" evidence="7">
    <location>
        <begin position="198"/>
        <end position="247"/>
    </location>
</feature>
<keyword evidence="4" id="KW-0804">Transcription</keyword>
<dbReference type="SUPFAM" id="SSF88659">
    <property type="entry name" value="Sigma3 and sigma4 domains of RNA polymerase sigma factors"/>
    <property type="match status" value="2"/>
</dbReference>
<dbReference type="GO" id="GO:0003899">
    <property type="term" value="F:DNA-directed RNA polymerase activity"/>
    <property type="evidence" value="ECO:0007669"/>
    <property type="project" value="InterPro"/>
</dbReference>
<dbReference type="NCBIfam" id="TIGR02479">
    <property type="entry name" value="FliA_WhiG"/>
    <property type="match status" value="1"/>
</dbReference>
<keyword evidence="1" id="KW-0805">Transcription regulation</keyword>
<evidence type="ECO:0000313" key="8">
    <source>
        <dbReference type="EMBL" id="NIJ65810.1"/>
    </source>
</evidence>
<dbReference type="InterPro" id="IPR007630">
    <property type="entry name" value="RNA_pol_sigma70_r4"/>
</dbReference>
<dbReference type="PIRSF" id="PIRSF000770">
    <property type="entry name" value="RNA_pol_sigma-SigE/K"/>
    <property type="match status" value="1"/>
</dbReference>
<name>A0A7X5V0W4_9SPHN</name>
<keyword evidence="2" id="KW-0731">Sigma factor</keyword>
<dbReference type="PANTHER" id="PTHR30385:SF7">
    <property type="entry name" value="RNA POLYMERASE SIGMA FACTOR FLIA"/>
    <property type="match status" value="1"/>
</dbReference>
<dbReference type="GO" id="GO:0006352">
    <property type="term" value="P:DNA-templated transcription initiation"/>
    <property type="evidence" value="ECO:0007669"/>
    <property type="project" value="InterPro"/>
</dbReference>
<evidence type="ECO:0000259" key="7">
    <source>
        <dbReference type="Pfam" id="PF04545"/>
    </source>
</evidence>
<dbReference type="AlphaFoldDB" id="A0A7X5V0W4"/>
<evidence type="ECO:0000259" key="5">
    <source>
        <dbReference type="Pfam" id="PF04539"/>
    </source>
</evidence>
<evidence type="ECO:0000256" key="1">
    <source>
        <dbReference type="ARBA" id="ARBA00023015"/>
    </source>
</evidence>
<evidence type="ECO:0000259" key="6">
    <source>
        <dbReference type="Pfam" id="PF04542"/>
    </source>
</evidence>
<reference evidence="8 9" key="1">
    <citation type="submission" date="2020-03" db="EMBL/GenBank/DDBJ databases">
        <title>Genomic Encyclopedia of Type Strains, Phase IV (KMG-IV): sequencing the most valuable type-strain genomes for metagenomic binning, comparative biology and taxonomic classification.</title>
        <authorList>
            <person name="Goeker M."/>
        </authorList>
    </citation>
    <scope>NUCLEOTIDE SEQUENCE [LARGE SCALE GENOMIC DNA]</scope>
    <source>
        <strain evidence="8 9">DSM 4733</strain>
    </source>
</reference>
<evidence type="ECO:0000313" key="9">
    <source>
        <dbReference type="Proteomes" id="UP000564677"/>
    </source>
</evidence>
<dbReference type="InterPro" id="IPR012845">
    <property type="entry name" value="RNA_pol_sigma_FliA_WhiG"/>
</dbReference>
<dbReference type="NCBIfam" id="TIGR02937">
    <property type="entry name" value="sigma70-ECF"/>
    <property type="match status" value="1"/>
</dbReference>
<keyword evidence="9" id="KW-1185">Reference proteome</keyword>
<dbReference type="InterPro" id="IPR013324">
    <property type="entry name" value="RNA_pol_sigma_r3/r4-like"/>
</dbReference>
<dbReference type="InterPro" id="IPR014284">
    <property type="entry name" value="RNA_pol_sigma-70_dom"/>
</dbReference>
<comment type="caution">
    <text evidence="8">The sequence shown here is derived from an EMBL/GenBank/DDBJ whole genome shotgun (WGS) entry which is preliminary data.</text>
</comment>
<dbReference type="PRINTS" id="PR00046">
    <property type="entry name" value="SIGMA70FCT"/>
</dbReference>
<gene>
    <name evidence="8" type="ORF">FHR20_002772</name>
</gene>
<dbReference type="CDD" id="cd06171">
    <property type="entry name" value="Sigma70_r4"/>
    <property type="match status" value="1"/>
</dbReference>
<evidence type="ECO:0000256" key="4">
    <source>
        <dbReference type="ARBA" id="ARBA00023163"/>
    </source>
</evidence>
<proteinExistence type="predicted"/>
<dbReference type="GO" id="GO:0016987">
    <property type="term" value="F:sigma factor activity"/>
    <property type="evidence" value="ECO:0007669"/>
    <property type="project" value="UniProtKB-KW"/>
</dbReference>
<dbReference type="InterPro" id="IPR007627">
    <property type="entry name" value="RNA_pol_sigma70_r2"/>
</dbReference>
<dbReference type="NCBIfam" id="NF005413">
    <property type="entry name" value="PRK06986.1"/>
    <property type="match status" value="1"/>
</dbReference>
<dbReference type="PANTHER" id="PTHR30385">
    <property type="entry name" value="SIGMA FACTOR F FLAGELLAR"/>
    <property type="match status" value="1"/>
</dbReference>
<feature type="domain" description="RNA polymerase sigma-70 region 2" evidence="6">
    <location>
        <begin position="34"/>
        <end position="105"/>
    </location>
</feature>
<dbReference type="RefSeq" id="WP_243857313.1">
    <property type="nucleotide sequence ID" value="NZ_CP170557.1"/>
</dbReference>
<dbReference type="GO" id="GO:0003677">
    <property type="term" value="F:DNA binding"/>
    <property type="evidence" value="ECO:0007669"/>
    <property type="project" value="UniProtKB-KW"/>
</dbReference>
<evidence type="ECO:0000256" key="3">
    <source>
        <dbReference type="ARBA" id="ARBA00023125"/>
    </source>
</evidence>
<dbReference type="Pfam" id="PF04542">
    <property type="entry name" value="Sigma70_r2"/>
    <property type="match status" value="1"/>
</dbReference>
<dbReference type="SUPFAM" id="SSF88946">
    <property type="entry name" value="Sigma2 domain of RNA polymerase sigma factors"/>
    <property type="match status" value="1"/>
</dbReference>
<dbReference type="Gene3D" id="1.20.140.160">
    <property type="match status" value="1"/>
</dbReference>
<dbReference type="InterPro" id="IPR013325">
    <property type="entry name" value="RNA_pol_sigma_r2"/>
</dbReference>
<dbReference type="Proteomes" id="UP000564677">
    <property type="component" value="Unassembled WGS sequence"/>
</dbReference>
<keyword evidence="8" id="KW-0969">Cilium</keyword>
<dbReference type="EMBL" id="JAASQV010000002">
    <property type="protein sequence ID" value="NIJ65810.1"/>
    <property type="molecule type" value="Genomic_DNA"/>
</dbReference>
<protein>
    <submittedName>
        <fullName evidence="8">RNA polymerase sigma factor for flagellar operon FliA</fullName>
    </submittedName>
</protein>
<dbReference type="Gene3D" id="1.10.1740.10">
    <property type="match status" value="1"/>
</dbReference>
<evidence type="ECO:0000256" key="2">
    <source>
        <dbReference type="ARBA" id="ARBA00023082"/>
    </source>
</evidence>
<keyword evidence="8" id="KW-0966">Cell projection</keyword>
<keyword evidence="3" id="KW-0238">DNA-binding</keyword>
<feature type="domain" description="RNA polymerase sigma-70 region 3" evidence="5">
    <location>
        <begin position="116"/>
        <end position="151"/>
    </location>
</feature>
<dbReference type="Pfam" id="PF04539">
    <property type="entry name" value="Sigma70_r3"/>
    <property type="match status" value="1"/>
</dbReference>
<dbReference type="Pfam" id="PF04545">
    <property type="entry name" value="Sigma70_r4"/>
    <property type="match status" value="1"/>
</dbReference>
<accession>A0A7X5V0W4</accession>
<dbReference type="InterPro" id="IPR000943">
    <property type="entry name" value="RNA_pol_sigma70"/>
</dbReference>
<organism evidence="8 9">
    <name type="scientific">Sphingomonas leidyi</name>
    <dbReference type="NCBI Taxonomy" id="68569"/>
    <lineage>
        <taxon>Bacteria</taxon>
        <taxon>Pseudomonadati</taxon>
        <taxon>Pseudomonadota</taxon>
        <taxon>Alphaproteobacteria</taxon>
        <taxon>Sphingomonadales</taxon>
        <taxon>Sphingomonadaceae</taxon>
        <taxon>Sphingomonas</taxon>
    </lineage>
</organism>
<keyword evidence="8" id="KW-0282">Flagellum</keyword>
<dbReference type="InterPro" id="IPR007624">
    <property type="entry name" value="RNA_pol_sigma70_r3"/>
</dbReference>
<sequence length="254" mass="28184">MNAFTPGKLDAMASLALSPLTYTPTPPRRDPEALVRKHLPLVRRIAWHIHGSMSSLVEVEDLIQVGLVALIEAAAGFEDRGQVTFEQYLATRLRGAMIDELRRQATTTRGAMRRRKAYQEAISVLTNELGRAPDDEQVAARLGVTPEKLRADYANAEAVRFDSIDDTYSDESPWFMSDAPSAFDQLAESDQREALIAAIAELPEREQQVIQLYYVEELNLEEIGQVLGVGAARICQIKASAHARLKKGLARRLG</sequence>